<evidence type="ECO:0000313" key="2">
    <source>
        <dbReference type="EMBL" id="EDQ98549.1"/>
    </source>
</evidence>
<keyword evidence="3" id="KW-1185">Reference proteome</keyword>
<dbReference type="HOGENOM" id="CLU_2513020_0_0_1"/>
<dbReference type="Proteomes" id="UP000001194">
    <property type="component" value="Unassembled WGS sequence"/>
</dbReference>
<accession>B0E3N4</accession>
<dbReference type="AlphaFoldDB" id="B0E3N4"/>
<proteinExistence type="predicted"/>
<dbReference type="KEGG" id="lbc:LACBIDRAFT_299199"/>
<dbReference type="GeneID" id="6086455"/>
<evidence type="ECO:0000256" key="1">
    <source>
        <dbReference type="SAM" id="MobiDB-lite"/>
    </source>
</evidence>
<reference evidence="2 3" key="1">
    <citation type="journal article" date="2008" name="Nature">
        <title>The genome of Laccaria bicolor provides insights into mycorrhizal symbiosis.</title>
        <authorList>
            <person name="Martin F."/>
            <person name="Aerts A."/>
            <person name="Ahren D."/>
            <person name="Brun A."/>
            <person name="Danchin E.G.J."/>
            <person name="Duchaussoy F."/>
            <person name="Gibon J."/>
            <person name="Kohler A."/>
            <person name="Lindquist E."/>
            <person name="Pereda V."/>
            <person name="Salamov A."/>
            <person name="Shapiro H.J."/>
            <person name="Wuyts J."/>
            <person name="Blaudez D."/>
            <person name="Buee M."/>
            <person name="Brokstein P."/>
            <person name="Canbaeck B."/>
            <person name="Cohen D."/>
            <person name="Courty P.E."/>
            <person name="Coutinho P.M."/>
            <person name="Delaruelle C."/>
            <person name="Detter J.C."/>
            <person name="Deveau A."/>
            <person name="DiFazio S."/>
            <person name="Duplessis S."/>
            <person name="Fraissinet-Tachet L."/>
            <person name="Lucic E."/>
            <person name="Frey-Klett P."/>
            <person name="Fourrey C."/>
            <person name="Feussner I."/>
            <person name="Gay G."/>
            <person name="Grimwood J."/>
            <person name="Hoegger P.J."/>
            <person name="Jain P."/>
            <person name="Kilaru S."/>
            <person name="Labbe J."/>
            <person name="Lin Y.C."/>
            <person name="Legue V."/>
            <person name="Le Tacon F."/>
            <person name="Marmeisse R."/>
            <person name="Melayah D."/>
            <person name="Montanini B."/>
            <person name="Muratet M."/>
            <person name="Nehls U."/>
            <person name="Niculita-Hirzel H."/>
            <person name="Oudot-Le Secq M.P."/>
            <person name="Peter M."/>
            <person name="Quesneville H."/>
            <person name="Rajashekar B."/>
            <person name="Reich M."/>
            <person name="Rouhier N."/>
            <person name="Schmutz J."/>
            <person name="Yin T."/>
            <person name="Chalot M."/>
            <person name="Henrissat B."/>
            <person name="Kuees U."/>
            <person name="Lucas S."/>
            <person name="Van de Peer Y."/>
            <person name="Podila G.K."/>
            <person name="Polle A."/>
            <person name="Pukkila P.J."/>
            <person name="Richardson P.M."/>
            <person name="Rouze P."/>
            <person name="Sanders I.R."/>
            <person name="Stajich J.E."/>
            <person name="Tunlid A."/>
            <person name="Tuskan G."/>
            <person name="Grigoriev I.V."/>
        </authorList>
    </citation>
    <scope>NUCLEOTIDE SEQUENCE [LARGE SCALE GENOMIC DNA]</scope>
    <source>
        <strain evidence="3">S238N-H82 / ATCC MYA-4686</strain>
    </source>
</reference>
<evidence type="ECO:0000313" key="3">
    <source>
        <dbReference type="Proteomes" id="UP000001194"/>
    </source>
</evidence>
<dbReference type="InParanoid" id="B0E3N4"/>
<organism evidence="3">
    <name type="scientific">Laccaria bicolor (strain S238N-H82 / ATCC MYA-4686)</name>
    <name type="common">Bicoloured deceiver</name>
    <name type="synonym">Laccaria laccata var. bicolor</name>
    <dbReference type="NCBI Taxonomy" id="486041"/>
    <lineage>
        <taxon>Eukaryota</taxon>
        <taxon>Fungi</taxon>
        <taxon>Dikarya</taxon>
        <taxon>Basidiomycota</taxon>
        <taxon>Agaricomycotina</taxon>
        <taxon>Agaricomycetes</taxon>
        <taxon>Agaricomycetidae</taxon>
        <taxon>Agaricales</taxon>
        <taxon>Agaricineae</taxon>
        <taxon>Hydnangiaceae</taxon>
        <taxon>Laccaria</taxon>
    </lineage>
</organism>
<protein>
    <submittedName>
        <fullName evidence="2">Predicted protein</fullName>
    </submittedName>
</protein>
<dbReference type="RefSeq" id="XP_001890804.1">
    <property type="nucleotide sequence ID" value="XM_001890769.1"/>
</dbReference>
<feature type="compositionally biased region" description="Polar residues" evidence="1">
    <location>
        <begin position="65"/>
        <end position="89"/>
    </location>
</feature>
<gene>
    <name evidence="2" type="ORF">LACBIDRAFT_299199</name>
</gene>
<sequence length="89" mass="9702">MILKLAGPCCHTTGRWECAQQQQSVCYQAQASMTLELPLAHDKDNPYLAHHYNGRKGAGPEPAPSSYTHANSAYSPNQPQLHYASSSTS</sequence>
<name>B0E3N4_LACBS</name>
<feature type="region of interest" description="Disordered" evidence="1">
    <location>
        <begin position="44"/>
        <end position="89"/>
    </location>
</feature>
<dbReference type="EMBL" id="DS547246">
    <property type="protein sequence ID" value="EDQ98549.1"/>
    <property type="molecule type" value="Genomic_DNA"/>
</dbReference>